<proteinExistence type="predicted"/>
<feature type="compositionally biased region" description="Basic and acidic residues" evidence="1">
    <location>
        <begin position="36"/>
        <end position="55"/>
    </location>
</feature>
<protein>
    <submittedName>
        <fullName evidence="2">Uncharacterized protein</fullName>
    </submittedName>
</protein>
<feature type="region of interest" description="Disordered" evidence="1">
    <location>
        <begin position="1"/>
        <end position="258"/>
    </location>
</feature>
<dbReference type="AlphaFoldDB" id="A0A9P5Y2Y8"/>
<dbReference type="OrthoDB" id="3358973at2759"/>
<evidence type="ECO:0000256" key="1">
    <source>
        <dbReference type="SAM" id="MobiDB-lite"/>
    </source>
</evidence>
<feature type="compositionally biased region" description="Pro residues" evidence="1">
    <location>
        <begin position="167"/>
        <end position="179"/>
    </location>
</feature>
<comment type="caution">
    <text evidence="2">The sequence shown here is derived from an EMBL/GenBank/DDBJ whole genome shotgun (WGS) entry which is preliminary data.</text>
</comment>
<evidence type="ECO:0000313" key="2">
    <source>
        <dbReference type="EMBL" id="KAF9461322.1"/>
    </source>
</evidence>
<sequence length="318" mass="35767">MRMSSISSVETITPRSVSPTTHTHIRENTWPQSKAENSKAGEHGKGKERRTEDKYTGSSSDDGPRTVDAAAYPPINDNEAETRRIEENLRRWEVAERQRRKLARETASNVQGPPSLISDVSRRVSQLWPERKRSRHTPNTSLGTHVALQSRENIDSGPLDYTDTNPIPSPLFTPTPSPRPSSDAHHPHNPFSNPIDESLSPFADSYRQEPSIEDTAGARQITNATRIPPIPKPLGLPPPRTPPPPSDRLQRPTHDRPVRISEDVKPARWWHDWLCGCSEGPDRGGEYQVRSLYSLLLESYEPLHPIVYGKAGRTNPYE</sequence>
<name>A0A9P5Y2Y8_9AGAR</name>
<organism evidence="2 3">
    <name type="scientific">Collybia nuda</name>
    <dbReference type="NCBI Taxonomy" id="64659"/>
    <lineage>
        <taxon>Eukaryota</taxon>
        <taxon>Fungi</taxon>
        <taxon>Dikarya</taxon>
        <taxon>Basidiomycota</taxon>
        <taxon>Agaricomycotina</taxon>
        <taxon>Agaricomycetes</taxon>
        <taxon>Agaricomycetidae</taxon>
        <taxon>Agaricales</taxon>
        <taxon>Tricholomatineae</taxon>
        <taxon>Clitocybaceae</taxon>
        <taxon>Collybia</taxon>
    </lineage>
</organism>
<feature type="compositionally biased region" description="Pro residues" evidence="1">
    <location>
        <begin position="228"/>
        <end position="246"/>
    </location>
</feature>
<evidence type="ECO:0000313" key="3">
    <source>
        <dbReference type="Proteomes" id="UP000807353"/>
    </source>
</evidence>
<gene>
    <name evidence="2" type="ORF">BDZ94DRAFT_1310755</name>
</gene>
<feature type="compositionally biased region" description="Basic and acidic residues" evidence="1">
    <location>
        <begin position="80"/>
        <end position="97"/>
    </location>
</feature>
<dbReference type="Proteomes" id="UP000807353">
    <property type="component" value="Unassembled WGS sequence"/>
</dbReference>
<accession>A0A9P5Y2Y8</accession>
<feature type="compositionally biased region" description="Basic and acidic residues" evidence="1">
    <location>
        <begin position="248"/>
        <end position="258"/>
    </location>
</feature>
<keyword evidence="3" id="KW-1185">Reference proteome</keyword>
<reference evidence="2" key="1">
    <citation type="submission" date="2020-11" db="EMBL/GenBank/DDBJ databases">
        <authorList>
            <consortium name="DOE Joint Genome Institute"/>
            <person name="Ahrendt S."/>
            <person name="Riley R."/>
            <person name="Andreopoulos W."/>
            <person name="Labutti K."/>
            <person name="Pangilinan J."/>
            <person name="Ruiz-Duenas F.J."/>
            <person name="Barrasa J.M."/>
            <person name="Sanchez-Garcia M."/>
            <person name="Camarero S."/>
            <person name="Miyauchi S."/>
            <person name="Serrano A."/>
            <person name="Linde D."/>
            <person name="Babiker R."/>
            <person name="Drula E."/>
            <person name="Ayuso-Fernandez I."/>
            <person name="Pacheco R."/>
            <person name="Padilla G."/>
            <person name="Ferreira P."/>
            <person name="Barriuso J."/>
            <person name="Kellner H."/>
            <person name="Castanera R."/>
            <person name="Alfaro M."/>
            <person name="Ramirez L."/>
            <person name="Pisabarro A.G."/>
            <person name="Kuo A."/>
            <person name="Tritt A."/>
            <person name="Lipzen A."/>
            <person name="He G."/>
            <person name="Yan M."/>
            <person name="Ng V."/>
            <person name="Cullen D."/>
            <person name="Martin F."/>
            <person name="Rosso M.-N."/>
            <person name="Henrissat B."/>
            <person name="Hibbett D."/>
            <person name="Martinez A.T."/>
            <person name="Grigoriev I.V."/>
        </authorList>
    </citation>
    <scope>NUCLEOTIDE SEQUENCE</scope>
    <source>
        <strain evidence="2">CBS 247.69</strain>
    </source>
</reference>
<dbReference type="EMBL" id="MU150286">
    <property type="protein sequence ID" value="KAF9461322.1"/>
    <property type="molecule type" value="Genomic_DNA"/>
</dbReference>
<feature type="compositionally biased region" description="Polar residues" evidence="1">
    <location>
        <begin position="1"/>
        <end position="22"/>
    </location>
</feature>